<dbReference type="GO" id="GO:0035999">
    <property type="term" value="P:tetrahydrofolate interconversion"/>
    <property type="evidence" value="ECO:0007669"/>
    <property type="project" value="TreeGrafter"/>
</dbReference>
<feature type="binding site" evidence="4">
    <location>
        <begin position="137"/>
        <end position="145"/>
    </location>
    <ligand>
        <name>ATP</name>
        <dbReference type="ChEBI" id="CHEBI:30616"/>
    </ligand>
</feature>
<dbReference type="Gene3D" id="3.40.50.10420">
    <property type="entry name" value="NagB/RpiA/CoA transferase-like"/>
    <property type="match status" value="1"/>
</dbReference>
<keyword evidence="5" id="KW-0479">Metal-binding</keyword>
<gene>
    <name evidence="6" type="ORF">GK108_01325</name>
</gene>
<comment type="cofactor">
    <cofactor evidence="5">
        <name>Mg(2+)</name>
        <dbReference type="ChEBI" id="CHEBI:18420"/>
    </cofactor>
</comment>
<accession>A0A6L9L969</accession>
<evidence type="ECO:0000256" key="1">
    <source>
        <dbReference type="ARBA" id="ARBA00010638"/>
    </source>
</evidence>
<keyword evidence="6" id="KW-0436">Ligase</keyword>
<evidence type="ECO:0000256" key="3">
    <source>
        <dbReference type="ARBA" id="ARBA00022840"/>
    </source>
</evidence>
<feature type="binding site" evidence="4">
    <location>
        <position position="49"/>
    </location>
    <ligand>
        <name>substrate</name>
    </ligand>
</feature>
<feature type="binding site" evidence="4">
    <location>
        <position position="56"/>
    </location>
    <ligand>
        <name>substrate</name>
    </ligand>
</feature>
<keyword evidence="2 4" id="KW-0547">Nucleotide-binding</keyword>
<feature type="binding site" evidence="4">
    <location>
        <begin position="3"/>
        <end position="7"/>
    </location>
    <ligand>
        <name>ATP</name>
        <dbReference type="ChEBI" id="CHEBI:30616"/>
    </ligand>
</feature>
<protein>
    <recommendedName>
        <fullName evidence="5">5-formyltetrahydrofolate cyclo-ligase</fullName>
        <ecNumber evidence="5">6.3.3.2</ecNumber>
    </recommendedName>
</protein>
<evidence type="ECO:0000256" key="4">
    <source>
        <dbReference type="PIRSR" id="PIRSR006806-1"/>
    </source>
</evidence>
<dbReference type="Pfam" id="PF01812">
    <property type="entry name" value="5-FTHF_cyc-lig"/>
    <property type="match status" value="1"/>
</dbReference>
<dbReference type="RefSeq" id="WP_163941602.1">
    <property type="nucleotide sequence ID" value="NZ_JAAFZH010000001.1"/>
</dbReference>
<evidence type="ECO:0000256" key="2">
    <source>
        <dbReference type="ARBA" id="ARBA00022741"/>
    </source>
</evidence>
<dbReference type="Proteomes" id="UP000474175">
    <property type="component" value="Unassembled WGS sequence"/>
</dbReference>
<organism evidence="6 7">
    <name type="scientific">Spirosoma terrae</name>
    <dbReference type="NCBI Taxonomy" id="1968276"/>
    <lineage>
        <taxon>Bacteria</taxon>
        <taxon>Pseudomonadati</taxon>
        <taxon>Bacteroidota</taxon>
        <taxon>Cytophagia</taxon>
        <taxon>Cytophagales</taxon>
        <taxon>Cytophagaceae</taxon>
        <taxon>Spirosoma</taxon>
    </lineage>
</organism>
<keyword evidence="7" id="KW-1185">Reference proteome</keyword>
<proteinExistence type="inferred from homology"/>
<dbReference type="GO" id="GO:0030272">
    <property type="term" value="F:5-formyltetrahydrofolate cyclo-ligase activity"/>
    <property type="evidence" value="ECO:0007669"/>
    <property type="project" value="UniProtKB-EC"/>
</dbReference>
<dbReference type="InterPro" id="IPR037171">
    <property type="entry name" value="NagB/RpiA_transferase-like"/>
</dbReference>
<comment type="catalytic activity">
    <reaction evidence="5">
        <text>(6S)-5-formyl-5,6,7,8-tetrahydrofolate + ATP = (6R)-5,10-methenyltetrahydrofolate + ADP + phosphate</text>
        <dbReference type="Rhea" id="RHEA:10488"/>
        <dbReference type="ChEBI" id="CHEBI:30616"/>
        <dbReference type="ChEBI" id="CHEBI:43474"/>
        <dbReference type="ChEBI" id="CHEBI:57455"/>
        <dbReference type="ChEBI" id="CHEBI:57457"/>
        <dbReference type="ChEBI" id="CHEBI:456216"/>
        <dbReference type="EC" id="6.3.3.2"/>
    </reaction>
</comment>
<dbReference type="InterPro" id="IPR024185">
    <property type="entry name" value="FTHF_cligase-like_sf"/>
</dbReference>
<evidence type="ECO:0000313" key="7">
    <source>
        <dbReference type="Proteomes" id="UP000474175"/>
    </source>
</evidence>
<keyword evidence="5" id="KW-0460">Magnesium</keyword>
<dbReference type="GO" id="GO:0009396">
    <property type="term" value="P:folic acid-containing compound biosynthetic process"/>
    <property type="evidence" value="ECO:0007669"/>
    <property type="project" value="TreeGrafter"/>
</dbReference>
<name>A0A6L9L969_9BACT</name>
<dbReference type="PANTHER" id="PTHR23407">
    <property type="entry name" value="ATPASE INHIBITOR/5-FORMYLTETRAHYDROFOLATE CYCLO-LIGASE"/>
    <property type="match status" value="1"/>
</dbReference>
<dbReference type="GO" id="GO:0046872">
    <property type="term" value="F:metal ion binding"/>
    <property type="evidence" value="ECO:0007669"/>
    <property type="project" value="UniProtKB-KW"/>
</dbReference>
<evidence type="ECO:0000313" key="6">
    <source>
        <dbReference type="EMBL" id="NDU93499.1"/>
    </source>
</evidence>
<dbReference type="EC" id="6.3.3.2" evidence="5"/>
<keyword evidence="3 4" id="KW-0067">ATP-binding</keyword>
<dbReference type="InterPro" id="IPR002698">
    <property type="entry name" value="FTHF_cligase"/>
</dbReference>
<dbReference type="SUPFAM" id="SSF100950">
    <property type="entry name" value="NagB/RpiA/CoA transferase-like"/>
    <property type="match status" value="1"/>
</dbReference>
<comment type="similarity">
    <text evidence="1 5">Belongs to the 5-formyltetrahydrofolate cyclo-ligase family.</text>
</comment>
<dbReference type="EMBL" id="JAAFZH010000001">
    <property type="protein sequence ID" value="NDU93499.1"/>
    <property type="molecule type" value="Genomic_DNA"/>
</dbReference>
<dbReference type="PANTHER" id="PTHR23407:SF1">
    <property type="entry name" value="5-FORMYLTETRAHYDROFOLATE CYCLO-LIGASE"/>
    <property type="match status" value="1"/>
</dbReference>
<dbReference type="AlphaFoldDB" id="A0A6L9L969"/>
<evidence type="ECO:0000256" key="5">
    <source>
        <dbReference type="RuleBase" id="RU361279"/>
    </source>
</evidence>
<comment type="caution">
    <text evidence="6">The sequence shown here is derived from an EMBL/GenBank/DDBJ whole genome shotgun (WGS) entry which is preliminary data.</text>
</comment>
<reference evidence="6 7" key="1">
    <citation type="submission" date="2020-02" db="EMBL/GenBank/DDBJ databases">
        <title>Draft genome sequence of two Spirosoma agri KCTC 52727 and Spirosoma terrae KCTC 52035.</title>
        <authorList>
            <person name="Rojas J."/>
            <person name="Ambika Manirajan B."/>
            <person name="Suarez C."/>
            <person name="Ratering S."/>
            <person name="Schnell S."/>
        </authorList>
    </citation>
    <scope>NUCLEOTIDE SEQUENCE [LARGE SCALE GENOMIC DNA]</scope>
    <source>
        <strain evidence="6 7">KCTC 52035</strain>
    </source>
</reference>
<dbReference type="GO" id="GO:0005524">
    <property type="term" value="F:ATP binding"/>
    <property type="evidence" value="ECO:0007669"/>
    <property type="project" value="UniProtKB-KW"/>
</dbReference>
<dbReference type="PIRSF" id="PIRSF006806">
    <property type="entry name" value="FTHF_cligase"/>
    <property type="match status" value="1"/>
</dbReference>
<sequence length="193" mass="22112">MTKAELRRQFLSQRKALPKEAIEAKSQQICQLFLGQEWVKPQSTIHTFLPISRQNEVNTWPIVHRLWQEFPQVQVAVSVTDTEAYQLTHYVLTPDSILVENRWKILEPLAEGALPISTRTIDIVLVPLLAFDQTGHRVGYGAGFYDRFLADCRPDCLKIGVSLFEPIVQIDDTDETDIALDVCITPDKIWFFS</sequence>
<dbReference type="NCBIfam" id="TIGR02727">
    <property type="entry name" value="MTHFS_bact"/>
    <property type="match status" value="1"/>
</dbReference>